<sequence length="26" mass="3103">MKQRPKKNSSCLFQSSRTLKDLDDEF</sequence>
<proteinExistence type="predicted"/>
<reference evidence="1" key="2">
    <citation type="journal article" date="2015" name="Data Brief">
        <title>Shoot transcriptome of the giant reed, Arundo donax.</title>
        <authorList>
            <person name="Barrero R.A."/>
            <person name="Guerrero F.D."/>
            <person name="Moolhuijzen P."/>
            <person name="Goolsby J.A."/>
            <person name="Tidwell J."/>
            <person name="Bellgard S.E."/>
            <person name="Bellgard M.I."/>
        </authorList>
    </citation>
    <scope>NUCLEOTIDE SEQUENCE</scope>
    <source>
        <tissue evidence="1">Shoot tissue taken approximately 20 cm above the soil surface</tissue>
    </source>
</reference>
<accession>A0A0A9AVX7</accession>
<dbReference type="EMBL" id="GBRH01246658">
    <property type="protein sequence ID" value="JAD51237.1"/>
    <property type="molecule type" value="Transcribed_RNA"/>
</dbReference>
<name>A0A0A9AVX7_ARUDO</name>
<protein>
    <submittedName>
        <fullName evidence="1">Uncharacterized protein</fullName>
    </submittedName>
</protein>
<reference evidence="1" key="1">
    <citation type="submission" date="2014-09" db="EMBL/GenBank/DDBJ databases">
        <authorList>
            <person name="Magalhaes I.L.F."/>
            <person name="Oliveira U."/>
            <person name="Santos F.R."/>
            <person name="Vidigal T.H.D.A."/>
            <person name="Brescovit A.D."/>
            <person name="Santos A.J."/>
        </authorList>
    </citation>
    <scope>NUCLEOTIDE SEQUENCE</scope>
    <source>
        <tissue evidence="1">Shoot tissue taken approximately 20 cm above the soil surface</tissue>
    </source>
</reference>
<evidence type="ECO:0000313" key="1">
    <source>
        <dbReference type="EMBL" id="JAD51237.1"/>
    </source>
</evidence>
<organism evidence="1">
    <name type="scientific">Arundo donax</name>
    <name type="common">Giant reed</name>
    <name type="synonym">Donax arundinaceus</name>
    <dbReference type="NCBI Taxonomy" id="35708"/>
    <lineage>
        <taxon>Eukaryota</taxon>
        <taxon>Viridiplantae</taxon>
        <taxon>Streptophyta</taxon>
        <taxon>Embryophyta</taxon>
        <taxon>Tracheophyta</taxon>
        <taxon>Spermatophyta</taxon>
        <taxon>Magnoliopsida</taxon>
        <taxon>Liliopsida</taxon>
        <taxon>Poales</taxon>
        <taxon>Poaceae</taxon>
        <taxon>PACMAD clade</taxon>
        <taxon>Arundinoideae</taxon>
        <taxon>Arundineae</taxon>
        <taxon>Arundo</taxon>
    </lineage>
</organism>
<dbReference type="AlphaFoldDB" id="A0A0A9AVX7"/>